<dbReference type="PaxDb" id="2903-EOD04587"/>
<evidence type="ECO:0000256" key="1">
    <source>
        <dbReference type="ARBA" id="ARBA00008434"/>
    </source>
</evidence>
<dbReference type="Proteomes" id="UP000013827">
    <property type="component" value="Unassembled WGS sequence"/>
</dbReference>
<accession>A0A0D3I002</accession>
<dbReference type="GO" id="GO:0003735">
    <property type="term" value="F:structural constituent of ribosome"/>
    <property type="evidence" value="ECO:0007669"/>
    <property type="project" value="InterPro"/>
</dbReference>
<sequence length="70" mass="8165">MNQPQLNQLDVQAAIARWARFPGDTGSPEVQIAVATERIRFMARHMERNRKDFMTKRRIILAVAARNRML</sequence>
<dbReference type="InterPro" id="IPR005290">
    <property type="entry name" value="Ribosomal_uS15_bac-type"/>
</dbReference>
<dbReference type="PANTHER" id="PTHR23321:SF26">
    <property type="entry name" value="SMALL RIBOSOMAL SUBUNIT PROTEIN US15M"/>
    <property type="match status" value="1"/>
</dbReference>
<keyword evidence="6" id="KW-1185">Reference proteome</keyword>
<dbReference type="EnsemblProtists" id="EOD04587">
    <property type="protein sequence ID" value="EOD04587"/>
    <property type="gene ID" value="EMIHUDRAFT_78826"/>
</dbReference>
<dbReference type="KEGG" id="ehx:EMIHUDRAFT_78826"/>
<dbReference type="GO" id="GO:1990904">
    <property type="term" value="C:ribonucleoprotein complex"/>
    <property type="evidence" value="ECO:0007669"/>
    <property type="project" value="UniProtKB-KW"/>
</dbReference>
<dbReference type="AlphaFoldDB" id="A0A0D3I002"/>
<evidence type="ECO:0000313" key="6">
    <source>
        <dbReference type="Proteomes" id="UP000013827"/>
    </source>
</evidence>
<evidence type="ECO:0000313" key="5">
    <source>
        <dbReference type="EnsemblProtists" id="EOD04587"/>
    </source>
</evidence>
<dbReference type="PANTHER" id="PTHR23321">
    <property type="entry name" value="RIBOSOMAL PROTEIN S15, BACTERIAL AND ORGANELLAR"/>
    <property type="match status" value="1"/>
</dbReference>
<dbReference type="InterPro" id="IPR000589">
    <property type="entry name" value="Ribosomal_uS15"/>
</dbReference>
<dbReference type="Pfam" id="PF00312">
    <property type="entry name" value="Ribosomal_S15"/>
    <property type="match status" value="1"/>
</dbReference>
<dbReference type="GeneID" id="17250737"/>
<dbReference type="GO" id="GO:0006412">
    <property type="term" value="P:translation"/>
    <property type="evidence" value="ECO:0007669"/>
    <property type="project" value="InterPro"/>
</dbReference>
<dbReference type="SMART" id="SM01387">
    <property type="entry name" value="Ribosomal_S15"/>
    <property type="match status" value="1"/>
</dbReference>
<keyword evidence="3 4" id="KW-0687">Ribonucleoprotein</keyword>
<dbReference type="GO" id="GO:0005840">
    <property type="term" value="C:ribosome"/>
    <property type="evidence" value="ECO:0007669"/>
    <property type="project" value="UniProtKB-KW"/>
</dbReference>
<dbReference type="GO" id="GO:0005737">
    <property type="term" value="C:cytoplasm"/>
    <property type="evidence" value="ECO:0007669"/>
    <property type="project" value="UniProtKB-ARBA"/>
</dbReference>
<evidence type="ECO:0000256" key="3">
    <source>
        <dbReference type="ARBA" id="ARBA00023274"/>
    </source>
</evidence>
<dbReference type="CDD" id="cd00353">
    <property type="entry name" value="Ribosomal_S15p_S13e"/>
    <property type="match status" value="1"/>
</dbReference>
<evidence type="ECO:0000256" key="2">
    <source>
        <dbReference type="ARBA" id="ARBA00022980"/>
    </source>
</evidence>
<proteinExistence type="inferred from homology"/>
<dbReference type="HOGENOM" id="CLU_148518_0_0_1"/>
<reference evidence="5" key="2">
    <citation type="submission" date="2024-10" db="UniProtKB">
        <authorList>
            <consortium name="EnsemblProtists"/>
        </authorList>
    </citation>
    <scope>IDENTIFICATION</scope>
</reference>
<organism evidence="5 6">
    <name type="scientific">Emiliania huxleyi (strain CCMP1516)</name>
    <dbReference type="NCBI Taxonomy" id="280463"/>
    <lineage>
        <taxon>Eukaryota</taxon>
        <taxon>Haptista</taxon>
        <taxon>Haptophyta</taxon>
        <taxon>Prymnesiophyceae</taxon>
        <taxon>Isochrysidales</taxon>
        <taxon>Noelaerhabdaceae</taxon>
        <taxon>Emiliania</taxon>
    </lineage>
</organism>
<comment type="similarity">
    <text evidence="1 4">Belongs to the universal ribosomal protein uS15 family.</text>
</comment>
<reference evidence="6" key="1">
    <citation type="journal article" date="2013" name="Nature">
        <title>Pan genome of the phytoplankton Emiliania underpins its global distribution.</title>
        <authorList>
            <person name="Read B.A."/>
            <person name="Kegel J."/>
            <person name="Klute M.J."/>
            <person name="Kuo A."/>
            <person name="Lefebvre S.C."/>
            <person name="Maumus F."/>
            <person name="Mayer C."/>
            <person name="Miller J."/>
            <person name="Monier A."/>
            <person name="Salamov A."/>
            <person name="Young J."/>
            <person name="Aguilar M."/>
            <person name="Claverie J.M."/>
            <person name="Frickenhaus S."/>
            <person name="Gonzalez K."/>
            <person name="Herman E.K."/>
            <person name="Lin Y.C."/>
            <person name="Napier J."/>
            <person name="Ogata H."/>
            <person name="Sarno A.F."/>
            <person name="Shmutz J."/>
            <person name="Schroeder D."/>
            <person name="de Vargas C."/>
            <person name="Verret F."/>
            <person name="von Dassow P."/>
            <person name="Valentin K."/>
            <person name="Van de Peer Y."/>
            <person name="Wheeler G."/>
            <person name="Dacks J.B."/>
            <person name="Delwiche C.F."/>
            <person name="Dyhrman S.T."/>
            <person name="Glockner G."/>
            <person name="John U."/>
            <person name="Richards T."/>
            <person name="Worden A.Z."/>
            <person name="Zhang X."/>
            <person name="Grigoriev I.V."/>
            <person name="Allen A.E."/>
            <person name="Bidle K."/>
            <person name="Borodovsky M."/>
            <person name="Bowler C."/>
            <person name="Brownlee C."/>
            <person name="Cock J.M."/>
            <person name="Elias M."/>
            <person name="Gladyshev V.N."/>
            <person name="Groth M."/>
            <person name="Guda C."/>
            <person name="Hadaegh A."/>
            <person name="Iglesias-Rodriguez M.D."/>
            <person name="Jenkins J."/>
            <person name="Jones B.M."/>
            <person name="Lawson T."/>
            <person name="Leese F."/>
            <person name="Lindquist E."/>
            <person name="Lobanov A."/>
            <person name="Lomsadze A."/>
            <person name="Malik S.B."/>
            <person name="Marsh M.E."/>
            <person name="Mackinder L."/>
            <person name="Mock T."/>
            <person name="Mueller-Roeber B."/>
            <person name="Pagarete A."/>
            <person name="Parker M."/>
            <person name="Probert I."/>
            <person name="Quesneville H."/>
            <person name="Raines C."/>
            <person name="Rensing S.A."/>
            <person name="Riano-Pachon D.M."/>
            <person name="Richier S."/>
            <person name="Rokitta S."/>
            <person name="Shiraiwa Y."/>
            <person name="Soanes D.M."/>
            <person name="van der Giezen M."/>
            <person name="Wahlund T.M."/>
            <person name="Williams B."/>
            <person name="Wilson W."/>
            <person name="Wolfe G."/>
            <person name="Wurch L.L."/>
        </authorList>
    </citation>
    <scope>NUCLEOTIDE SEQUENCE</scope>
</reference>
<dbReference type="InterPro" id="IPR009068">
    <property type="entry name" value="uS15_NS1_RNA-bd_sf"/>
</dbReference>
<dbReference type="Gene3D" id="1.10.287.10">
    <property type="entry name" value="S15/NS1, RNA-binding"/>
    <property type="match status" value="1"/>
</dbReference>
<dbReference type="SUPFAM" id="SSF47060">
    <property type="entry name" value="S15/NS1 RNA-binding domain"/>
    <property type="match status" value="1"/>
</dbReference>
<dbReference type="RefSeq" id="XP_005757016.1">
    <property type="nucleotide sequence ID" value="XM_005756959.1"/>
</dbReference>
<keyword evidence="2 4" id="KW-0689">Ribosomal protein</keyword>
<name>A0A0D3I002_EMIH1</name>
<dbReference type="STRING" id="2903.R1B673"/>
<evidence type="ECO:0000256" key="4">
    <source>
        <dbReference type="RuleBase" id="RU003919"/>
    </source>
</evidence>
<protein>
    <submittedName>
        <fullName evidence="5">Uncharacterized protein</fullName>
    </submittedName>
</protein>